<proteinExistence type="predicted"/>
<dbReference type="AlphaFoldDB" id="A0A0A0BHM6"/>
<evidence type="ECO:0000313" key="1">
    <source>
        <dbReference type="EMBL" id="KGM07451.1"/>
    </source>
</evidence>
<gene>
    <name evidence="1" type="ORF">LP43_1062</name>
</gene>
<reference evidence="1 2" key="1">
    <citation type="submission" date="2014-09" db="EMBL/GenBank/DDBJ databases">
        <authorList>
            <person name="Grob C."/>
            <person name="Taubert M."/>
            <person name="Howat A.M."/>
            <person name="Burns O.J."/>
            <person name="Dixon J.L."/>
            <person name="Chen Y."/>
            <person name="Murrell J.C."/>
        </authorList>
    </citation>
    <scope>NUCLEOTIDE SEQUENCE [LARGE SCALE GENOMIC DNA]</scope>
    <source>
        <strain evidence="1">L4</strain>
    </source>
</reference>
<evidence type="ECO:0000313" key="2">
    <source>
        <dbReference type="Proteomes" id="UP000029999"/>
    </source>
</evidence>
<protein>
    <submittedName>
        <fullName evidence="1">Uncharacterized protein</fullName>
    </submittedName>
</protein>
<sequence length="74" mass="8013">MTQTRLNSKPNLVNIAKPIPKFLALLRCDSGKRPTRIEIKIILSIPSTISRASSVPNAIHASGLAIQSNIVCPH</sequence>
<comment type="caution">
    <text evidence="1">The sequence shown here is derived from an EMBL/GenBank/DDBJ whole genome shotgun (WGS) entry which is preliminary data.</text>
</comment>
<organism evidence="1 2">
    <name type="scientific">Methylophaga thiooxydans</name>
    <dbReference type="NCBI Taxonomy" id="392484"/>
    <lineage>
        <taxon>Bacteria</taxon>
        <taxon>Pseudomonadati</taxon>
        <taxon>Pseudomonadota</taxon>
        <taxon>Gammaproteobacteria</taxon>
        <taxon>Thiotrichales</taxon>
        <taxon>Piscirickettsiaceae</taxon>
        <taxon>Methylophaga</taxon>
    </lineage>
</organism>
<accession>A0A0A0BHM6</accession>
<dbReference type="Proteomes" id="UP000029999">
    <property type="component" value="Unassembled WGS sequence"/>
</dbReference>
<name>A0A0A0BHM6_9GAMM</name>
<dbReference type="EMBL" id="JRQD01000002">
    <property type="protein sequence ID" value="KGM07451.1"/>
    <property type="molecule type" value="Genomic_DNA"/>
</dbReference>
<dbReference type="STRING" id="392484.LP43_1062"/>